<reference evidence="3" key="1">
    <citation type="journal article" date="2018" name="Gigascience">
        <title>Genome assembly of the Pink Ipe (Handroanthus impetiginosus, Bignoniaceae), a highly valued, ecologically keystone Neotropical timber forest tree.</title>
        <authorList>
            <person name="Silva-Junior O.B."/>
            <person name="Grattapaglia D."/>
            <person name="Novaes E."/>
            <person name="Collevatti R.G."/>
        </authorList>
    </citation>
    <scope>NUCLEOTIDE SEQUENCE [LARGE SCALE GENOMIC DNA]</scope>
    <source>
        <strain evidence="3">cv. UFG-1</strain>
    </source>
</reference>
<evidence type="ECO:0000259" key="1">
    <source>
        <dbReference type="Pfam" id="PF23133"/>
    </source>
</evidence>
<name>A0A2G9G220_9LAMI</name>
<dbReference type="AlphaFoldDB" id="A0A2G9G220"/>
<dbReference type="EMBL" id="NKXS01007634">
    <property type="protein sequence ID" value="PIM99362.1"/>
    <property type="molecule type" value="Genomic_DNA"/>
</dbReference>
<sequence length="141" mass="15991">MMNYTSTASVPLMDSIFLLGEGDRTSFLQQMMHSFGSSYICLWDSYLPQPSNCLVAFDGLYREDSNQPSSSSGSLTRQLFDAYRESVIYVDSGRIPGFAFKNNLPYMELKLHDLERLASNQVQLQFYQEAGIKVGPFITKE</sequence>
<protein>
    <recommendedName>
        <fullName evidence="1">DUF7050 domain-containing protein</fullName>
    </recommendedName>
</protein>
<evidence type="ECO:0000313" key="2">
    <source>
        <dbReference type="EMBL" id="PIM99362.1"/>
    </source>
</evidence>
<evidence type="ECO:0000313" key="3">
    <source>
        <dbReference type="Proteomes" id="UP000231279"/>
    </source>
</evidence>
<dbReference type="InterPro" id="IPR055478">
    <property type="entry name" value="DUF7050"/>
</dbReference>
<comment type="caution">
    <text evidence="2">The sequence shown here is derived from an EMBL/GenBank/DDBJ whole genome shotgun (WGS) entry which is preliminary data.</text>
</comment>
<dbReference type="Pfam" id="PF23133">
    <property type="entry name" value="DUF7050"/>
    <property type="match status" value="1"/>
</dbReference>
<keyword evidence="3" id="KW-1185">Reference proteome</keyword>
<accession>A0A2G9G220</accession>
<dbReference type="Proteomes" id="UP000231279">
    <property type="component" value="Unassembled WGS sequence"/>
</dbReference>
<organism evidence="2 3">
    <name type="scientific">Handroanthus impetiginosus</name>
    <dbReference type="NCBI Taxonomy" id="429701"/>
    <lineage>
        <taxon>Eukaryota</taxon>
        <taxon>Viridiplantae</taxon>
        <taxon>Streptophyta</taxon>
        <taxon>Embryophyta</taxon>
        <taxon>Tracheophyta</taxon>
        <taxon>Spermatophyta</taxon>
        <taxon>Magnoliopsida</taxon>
        <taxon>eudicotyledons</taxon>
        <taxon>Gunneridae</taxon>
        <taxon>Pentapetalae</taxon>
        <taxon>asterids</taxon>
        <taxon>lamiids</taxon>
        <taxon>Lamiales</taxon>
        <taxon>Bignoniaceae</taxon>
        <taxon>Crescentiina</taxon>
        <taxon>Tabebuia alliance</taxon>
        <taxon>Handroanthus</taxon>
    </lineage>
</organism>
<feature type="domain" description="DUF7050" evidence="1">
    <location>
        <begin position="13"/>
        <end position="138"/>
    </location>
</feature>
<gene>
    <name evidence="2" type="ORF">CDL12_28142</name>
</gene>
<dbReference type="OrthoDB" id="5778525at2759"/>
<proteinExistence type="predicted"/>